<dbReference type="InterPro" id="IPR050382">
    <property type="entry name" value="MFS_Na/Anion_cotransporter"/>
</dbReference>
<name>A0A3P8DJX0_HELPZ</name>
<evidence type="ECO:0000259" key="6">
    <source>
        <dbReference type="PROSITE" id="PS50850"/>
    </source>
</evidence>
<dbReference type="PANTHER" id="PTHR11662:SF60">
    <property type="entry name" value="MAJOR FACILITATOR SUPERFAMILY (MFS) PROFILE DOMAIN-CONTAINING PROTEIN"/>
    <property type="match status" value="1"/>
</dbReference>
<dbReference type="PROSITE" id="PS50850">
    <property type="entry name" value="MFS"/>
    <property type="match status" value="1"/>
</dbReference>
<gene>
    <name evidence="7" type="ORF">HPBE_LOCUS13537</name>
</gene>
<dbReference type="InterPro" id="IPR020846">
    <property type="entry name" value="MFS_dom"/>
</dbReference>
<dbReference type="GO" id="GO:0016020">
    <property type="term" value="C:membrane"/>
    <property type="evidence" value="ECO:0007669"/>
    <property type="project" value="UniProtKB-SubCell"/>
</dbReference>
<feature type="transmembrane region" description="Helical" evidence="5">
    <location>
        <begin position="73"/>
        <end position="92"/>
    </location>
</feature>
<dbReference type="PANTHER" id="PTHR11662">
    <property type="entry name" value="SOLUTE CARRIER FAMILY 17"/>
    <property type="match status" value="1"/>
</dbReference>
<evidence type="ECO:0000256" key="1">
    <source>
        <dbReference type="ARBA" id="ARBA00004141"/>
    </source>
</evidence>
<proteinExistence type="predicted"/>
<dbReference type="AlphaFoldDB" id="A0A3P8DJX0"/>
<evidence type="ECO:0000256" key="5">
    <source>
        <dbReference type="SAM" id="Phobius"/>
    </source>
</evidence>
<keyword evidence="2 5" id="KW-0812">Transmembrane</keyword>
<dbReference type="GO" id="GO:0006820">
    <property type="term" value="P:monoatomic anion transport"/>
    <property type="evidence" value="ECO:0007669"/>
    <property type="project" value="TreeGrafter"/>
</dbReference>
<dbReference type="OrthoDB" id="2985014at2759"/>
<feature type="transmembrane region" description="Helical" evidence="5">
    <location>
        <begin position="205"/>
        <end position="230"/>
    </location>
</feature>
<keyword evidence="3 5" id="KW-1133">Transmembrane helix</keyword>
<evidence type="ECO:0000256" key="4">
    <source>
        <dbReference type="ARBA" id="ARBA00023136"/>
    </source>
</evidence>
<dbReference type="InterPro" id="IPR011701">
    <property type="entry name" value="MFS"/>
</dbReference>
<evidence type="ECO:0000256" key="2">
    <source>
        <dbReference type="ARBA" id="ARBA00022692"/>
    </source>
</evidence>
<feature type="transmembrane region" description="Helical" evidence="5">
    <location>
        <begin position="98"/>
        <end position="122"/>
    </location>
</feature>
<dbReference type="SUPFAM" id="SSF103473">
    <property type="entry name" value="MFS general substrate transporter"/>
    <property type="match status" value="1"/>
</dbReference>
<dbReference type="EMBL" id="UZAH01027959">
    <property type="protein sequence ID" value="VDO96522.1"/>
    <property type="molecule type" value="Genomic_DNA"/>
</dbReference>
<comment type="subcellular location">
    <subcellularLocation>
        <location evidence="1">Membrane</location>
        <topology evidence="1">Multi-pass membrane protein</topology>
    </subcellularLocation>
</comment>
<sequence length="310" mass="34540">MLMVGYFSMAVMTSNIGETLCNYCTPGRRKSAEGSYEWSVEMQGYIVGAAFLGGMLSVFPSGMAIDRFSMRHLLLLSVLLLSTVNVLVPVFAETMGPIAVIVLRFLMGVGEGMMIPGINGMITGWIPTQEKSAAASLYTSGNQLAGLLGFLWCVVWQLTVNNSPANTKWISDHEVSYLQQHLPKKQIKSEKKVIPWCAMARSAPLLVVLYSGIVVNMMIAMILVYIPVYFKDVLKLEVKQVEAFLPFEKNGFYTALPHTFNLASKLIWGFLMDHLKKKKLLTPTQTVKLSQVIIPHIFFTKKDLSTEKEV</sequence>
<reference evidence="7" key="1">
    <citation type="submission" date="2018-11" db="EMBL/GenBank/DDBJ databases">
        <authorList>
            <consortium name="Pathogen Informatics"/>
        </authorList>
    </citation>
    <scope>NUCLEOTIDE SEQUENCE [LARGE SCALE GENOMIC DNA]</scope>
</reference>
<dbReference type="Gene3D" id="1.20.1250.20">
    <property type="entry name" value="MFS general substrate transporter like domains"/>
    <property type="match status" value="2"/>
</dbReference>
<feature type="domain" description="Major facilitator superfamily (MFS) profile" evidence="6">
    <location>
        <begin position="1"/>
        <end position="310"/>
    </location>
</feature>
<organism evidence="7">
    <name type="scientific">Heligmosomoides polygyrus</name>
    <name type="common">Parasitic roundworm</name>
    <dbReference type="NCBI Taxonomy" id="6339"/>
    <lineage>
        <taxon>Eukaryota</taxon>
        <taxon>Metazoa</taxon>
        <taxon>Ecdysozoa</taxon>
        <taxon>Nematoda</taxon>
        <taxon>Chromadorea</taxon>
        <taxon>Rhabditida</taxon>
        <taxon>Rhabditina</taxon>
        <taxon>Rhabditomorpha</taxon>
        <taxon>Strongyloidea</taxon>
        <taxon>Heligmosomidae</taxon>
        <taxon>Heligmosomoides</taxon>
    </lineage>
</organism>
<dbReference type="Pfam" id="PF07690">
    <property type="entry name" value="MFS_1"/>
    <property type="match status" value="1"/>
</dbReference>
<dbReference type="GO" id="GO:0022857">
    <property type="term" value="F:transmembrane transporter activity"/>
    <property type="evidence" value="ECO:0007669"/>
    <property type="project" value="InterPro"/>
</dbReference>
<feature type="transmembrane region" description="Helical" evidence="5">
    <location>
        <begin position="42"/>
        <end position="61"/>
    </location>
</feature>
<evidence type="ECO:0000313" key="7">
    <source>
        <dbReference type="EMBL" id="VDO96522.1"/>
    </source>
</evidence>
<keyword evidence="4 5" id="KW-0472">Membrane</keyword>
<dbReference type="InterPro" id="IPR036259">
    <property type="entry name" value="MFS_trans_sf"/>
</dbReference>
<accession>A0A3P8DJX0</accession>
<evidence type="ECO:0000256" key="3">
    <source>
        <dbReference type="ARBA" id="ARBA00022989"/>
    </source>
</evidence>
<protein>
    <recommendedName>
        <fullName evidence="6">Major facilitator superfamily (MFS) profile domain-containing protein</fullName>
    </recommendedName>
</protein>